<dbReference type="InterPro" id="IPR050463">
    <property type="entry name" value="Gfo/Idh/MocA_oxidrdct_glycsds"/>
</dbReference>
<dbReference type="PANTHER" id="PTHR43818">
    <property type="entry name" value="BCDNA.GH03377"/>
    <property type="match status" value="1"/>
</dbReference>
<comment type="similarity">
    <text evidence="1">Belongs to the Gfo/Idh/MocA family.</text>
</comment>
<proteinExistence type="inferred from homology"/>
<dbReference type="AlphaFoldDB" id="A0A6J4VAS2"/>
<evidence type="ECO:0000259" key="4">
    <source>
        <dbReference type="Pfam" id="PF02894"/>
    </source>
</evidence>
<evidence type="ECO:0000256" key="1">
    <source>
        <dbReference type="ARBA" id="ARBA00010928"/>
    </source>
</evidence>
<dbReference type="InterPro" id="IPR000683">
    <property type="entry name" value="Gfo/Idh/MocA-like_OxRdtase_N"/>
</dbReference>
<organism evidence="5">
    <name type="scientific">uncultured Synechococcales cyanobacterium</name>
    <dbReference type="NCBI Taxonomy" id="1936017"/>
    <lineage>
        <taxon>Bacteria</taxon>
        <taxon>Bacillati</taxon>
        <taxon>Cyanobacteriota</taxon>
        <taxon>Cyanophyceae</taxon>
        <taxon>Synechococcales</taxon>
        <taxon>environmental samples</taxon>
    </lineage>
</organism>
<gene>
    <name evidence="5" type="ORF">AVDCRST_MAG81-1646</name>
</gene>
<name>A0A6J4VAS2_9CYAN</name>
<dbReference type="Gene3D" id="3.30.360.10">
    <property type="entry name" value="Dihydrodipicolinate Reductase, domain 2"/>
    <property type="match status" value="1"/>
</dbReference>
<feature type="domain" description="Gfo/Idh/MocA-like oxidoreductase C-terminal" evidence="4">
    <location>
        <begin position="149"/>
        <end position="371"/>
    </location>
</feature>
<evidence type="ECO:0000259" key="3">
    <source>
        <dbReference type="Pfam" id="PF01408"/>
    </source>
</evidence>
<dbReference type="SUPFAM" id="SSF51735">
    <property type="entry name" value="NAD(P)-binding Rossmann-fold domains"/>
    <property type="match status" value="1"/>
</dbReference>
<evidence type="ECO:0000313" key="5">
    <source>
        <dbReference type="EMBL" id="CAA9570216.1"/>
    </source>
</evidence>
<protein>
    <submittedName>
        <fullName evidence="5">Oxidoreductase</fullName>
    </submittedName>
</protein>
<dbReference type="EMBL" id="CADCWO010000087">
    <property type="protein sequence ID" value="CAA9570216.1"/>
    <property type="molecule type" value="Genomic_DNA"/>
</dbReference>
<accession>A0A6J4VAS2</accession>
<evidence type="ECO:0000256" key="2">
    <source>
        <dbReference type="ARBA" id="ARBA00023002"/>
    </source>
</evidence>
<dbReference type="Gene3D" id="3.40.50.720">
    <property type="entry name" value="NAD(P)-binding Rossmann-like Domain"/>
    <property type="match status" value="1"/>
</dbReference>
<feature type="domain" description="Gfo/Idh/MocA-like oxidoreductase N-terminal" evidence="3">
    <location>
        <begin position="17"/>
        <end position="135"/>
    </location>
</feature>
<dbReference type="InterPro" id="IPR004104">
    <property type="entry name" value="Gfo/Idh/MocA-like_OxRdtase_C"/>
</dbReference>
<dbReference type="GO" id="GO:0000166">
    <property type="term" value="F:nucleotide binding"/>
    <property type="evidence" value="ECO:0007669"/>
    <property type="project" value="InterPro"/>
</dbReference>
<dbReference type="SUPFAM" id="SSF55347">
    <property type="entry name" value="Glyceraldehyde-3-phosphate dehydrogenase-like, C-terminal domain"/>
    <property type="match status" value="1"/>
</dbReference>
<dbReference type="PANTHER" id="PTHR43818:SF11">
    <property type="entry name" value="BCDNA.GH03377"/>
    <property type="match status" value="1"/>
</dbReference>
<dbReference type="Pfam" id="PF02894">
    <property type="entry name" value="GFO_IDH_MocA_C"/>
    <property type="match status" value="1"/>
</dbReference>
<dbReference type="Pfam" id="PF01408">
    <property type="entry name" value="GFO_IDH_MocA"/>
    <property type="match status" value="1"/>
</dbReference>
<dbReference type="InterPro" id="IPR036291">
    <property type="entry name" value="NAD(P)-bd_dom_sf"/>
</dbReference>
<dbReference type="GO" id="GO:0016491">
    <property type="term" value="F:oxidoreductase activity"/>
    <property type="evidence" value="ECO:0007669"/>
    <property type="project" value="UniProtKB-KW"/>
</dbReference>
<reference evidence="5" key="1">
    <citation type="submission" date="2020-02" db="EMBL/GenBank/DDBJ databases">
        <authorList>
            <person name="Meier V. D."/>
        </authorList>
    </citation>
    <scope>NUCLEOTIDE SEQUENCE</scope>
    <source>
        <strain evidence="5">AVDCRST_MAG81</strain>
    </source>
</reference>
<sequence length="381" mass="41696">MSSAQTPPDQPSVQSAFGVAIVGTGFGQKVHIPGFQAHSSTHLAAIYHRDLAKAQALAKTHHIPQACSTLDEVVALPEVQGVSISTPPFTHYEMAKTVLQSGKHLLLEKPTALAAAEAKELYQLAAEQGVVAAMDFEFRCVPEWLRLEQLLAEGYVGQKRLVKVDWLVSSRADPDRPWNWYARKEQGGGALGALGSHTFDYIAWLFGPVKRLSAALSTAIPWRIDPVDGELKPVDADDTCTLQLELADGTPCQVCISAATYQGRGHWVEVYGDRGTLVLGSDHQKDYVHGFRLSASQEGQPLELVAVPEPWVFPKTYNDGRIAPFIRVVDRWVEAIQTGTECTPSLREGVYSQLLMDLAHESNATGTWVDVPDFGRFLNGN</sequence>
<keyword evidence="2" id="KW-0560">Oxidoreductase</keyword>